<reference evidence="3" key="1">
    <citation type="journal article" date="2010" name="Nat. Biotechnol.">
        <title>Draft genome sequence of the oilseed species Ricinus communis.</title>
        <authorList>
            <person name="Chan A.P."/>
            <person name="Crabtree J."/>
            <person name="Zhao Q."/>
            <person name="Lorenzi H."/>
            <person name="Orvis J."/>
            <person name="Puiu D."/>
            <person name="Melake-Berhan A."/>
            <person name="Jones K.M."/>
            <person name="Redman J."/>
            <person name="Chen G."/>
            <person name="Cahoon E.B."/>
            <person name="Gedil M."/>
            <person name="Stanke M."/>
            <person name="Haas B.J."/>
            <person name="Wortman J.R."/>
            <person name="Fraser-Liggett C.M."/>
            <person name="Ravel J."/>
            <person name="Rabinowicz P.D."/>
        </authorList>
    </citation>
    <scope>NUCLEOTIDE SEQUENCE [LARGE SCALE GENOMIC DNA]</scope>
    <source>
        <strain evidence="3">cv. Hale</strain>
    </source>
</reference>
<organism evidence="2 3">
    <name type="scientific">Ricinus communis</name>
    <name type="common">Castor bean</name>
    <dbReference type="NCBI Taxonomy" id="3988"/>
    <lineage>
        <taxon>Eukaryota</taxon>
        <taxon>Viridiplantae</taxon>
        <taxon>Streptophyta</taxon>
        <taxon>Embryophyta</taxon>
        <taxon>Tracheophyta</taxon>
        <taxon>Spermatophyta</taxon>
        <taxon>Magnoliopsida</taxon>
        <taxon>eudicotyledons</taxon>
        <taxon>Gunneridae</taxon>
        <taxon>Pentapetalae</taxon>
        <taxon>rosids</taxon>
        <taxon>fabids</taxon>
        <taxon>Malpighiales</taxon>
        <taxon>Euphorbiaceae</taxon>
        <taxon>Acalyphoideae</taxon>
        <taxon>Acalypheae</taxon>
        <taxon>Ricinus</taxon>
    </lineage>
</organism>
<dbReference type="InParanoid" id="B9SJ17"/>
<evidence type="ECO:0000259" key="1">
    <source>
        <dbReference type="PROSITE" id="PS50004"/>
    </source>
</evidence>
<gene>
    <name evidence="2" type="ORF">RCOM_0597610</name>
</gene>
<dbReference type="InterPro" id="IPR035892">
    <property type="entry name" value="C2_domain_sf"/>
</dbReference>
<accession>B9SJ17</accession>
<sequence>MGITADAATTPSKEKLVMEVVATCNLMPKDGEGSSSPFEEVETKNQKLRTQVRYKELNSIWVEKLDFNIKDVAHLLYRLGVLMFNVFDEKRFQNNKNLG</sequence>
<evidence type="ECO:0000313" key="2">
    <source>
        <dbReference type="EMBL" id="EEF36410.1"/>
    </source>
</evidence>
<dbReference type="EMBL" id="EQ973978">
    <property type="protein sequence ID" value="EEF36410.1"/>
    <property type="molecule type" value="Genomic_DNA"/>
</dbReference>
<dbReference type="InterPro" id="IPR047259">
    <property type="entry name" value="QUIRKY-like"/>
</dbReference>
<dbReference type="AlphaFoldDB" id="B9SJ17"/>
<dbReference type="Proteomes" id="UP000008311">
    <property type="component" value="Unassembled WGS sequence"/>
</dbReference>
<dbReference type="InterPro" id="IPR000008">
    <property type="entry name" value="C2_dom"/>
</dbReference>
<dbReference type="SUPFAM" id="SSF49562">
    <property type="entry name" value="C2 domain (Calcium/lipid-binding domain, CaLB)"/>
    <property type="match status" value="1"/>
</dbReference>
<dbReference type="PROSITE" id="PS50004">
    <property type="entry name" value="C2"/>
    <property type="match status" value="1"/>
</dbReference>
<dbReference type="PANTHER" id="PTHR31425">
    <property type="entry name" value="PHOSPHORIBOSYLANTHRANILATE TRANSFERASE ISOFORM 1"/>
    <property type="match status" value="1"/>
</dbReference>
<dbReference type="Pfam" id="PF00168">
    <property type="entry name" value="C2"/>
    <property type="match status" value="1"/>
</dbReference>
<protein>
    <recommendedName>
        <fullName evidence="1">C2 domain-containing protein</fullName>
    </recommendedName>
</protein>
<feature type="domain" description="C2" evidence="1">
    <location>
        <begin position="1"/>
        <end position="99"/>
    </location>
</feature>
<dbReference type="STRING" id="3988.B9SJ17"/>
<evidence type="ECO:0000313" key="3">
    <source>
        <dbReference type="Proteomes" id="UP000008311"/>
    </source>
</evidence>
<dbReference type="PANTHER" id="PTHR31425:SF48">
    <property type="entry name" value="MULTIPLE C2 DOMAIN AND TRANSMEMBRANE REGION PROTEIN 10"/>
    <property type="match status" value="1"/>
</dbReference>
<dbReference type="Gene3D" id="2.60.40.150">
    <property type="entry name" value="C2 domain"/>
    <property type="match status" value="1"/>
</dbReference>
<proteinExistence type="predicted"/>
<name>B9SJ17_RICCO</name>
<keyword evidence="3" id="KW-1185">Reference proteome</keyword>